<feature type="transmembrane region" description="Helical" evidence="1">
    <location>
        <begin position="222"/>
        <end position="241"/>
    </location>
</feature>
<feature type="transmembrane region" description="Helical" evidence="1">
    <location>
        <begin position="106"/>
        <end position="127"/>
    </location>
</feature>
<feature type="transmembrane region" description="Helical" evidence="1">
    <location>
        <begin position="34"/>
        <end position="53"/>
    </location>
</feature>
<keyword evidence="1" id="KW-0472">Membrane</keyword>
<keyword evidence="3" id="KW-1185">Reference proteome</keyword>
<comment type="caution">
    <text evidence="2">The sequence shown here is derived from an EMBL/GenBank/DDBJ whole genome shotgun (WGS) entry which is preliminary data.</text>
</comment>
<evidence type="ECO:0000313" key="2">
    <source>
        <dbReference type="EMBL" id="KAG5189727.1"/>
    </source>
</evidence>
<dbReference type="Proteomes" id="UP000664859">
    <property type="component" value="Unassembled WGS sequence"/>
</dbReference>
<evidence type="ECO:0000313" key="3">
    <source>
        <dbReference type="Proteomes" id="UP000664859"/>
    </source>
</evidence>
<accession>A0A835ZCN3</accession>
<name>A0A835ZCN3_9STRA</name>
<feature type="transmembrane region" description="Helical" evidence="1">
    <location>
        <begin position="6"/>
        <end position="25"/>
    </location>
</feature>
<keyword evidence="1" id="KW-1133">Transmembrane helix</keyword>
<proteinExistence type="predicted"/>
<organism evidence="2 3">
    <name type="scientific">Tribonema minus</name>
    <dbReference type="NCBI Taxonomy" id="303371"/>
    <lineage>
        <taxon>Eukaryota</taxon>
        <taxon>Sar</taxon>
        <taxon>Stramenopiles</taxon>
        <taxon>Ochrophyta</taxon>
        <taxon>PX clade</taxon>
        <taxon>Xanthophyceae</taxon>
        <taxon>Tribonematales</taxon>
        <taxon>Tribonemataceae</taxon>
        <taxon>Tribonema</taxon>
    </lineage>
</organism>
<evidence type="ECO:0000256" key="1">
    <source>
        <dbReference type="SAM" id="Phobius"/>
    </source>
</evidence>
<dbReference type="AlphaFoldDB" id="A0A835ZCN3"/>
<protein>
    <submittedName>
        <fullName evidence="2">Uncharacterized protein</fullName>
    </submittedName>
</protein>
<dbReference type="OrthoDB" id="10267357at2759"/>
<feature type="transmembrane region" description="Helical" evidence="1">
    <location>
        <begin position="73"/>
        <end position="94"/>
    </location>
</feature>
<feature type="transmembrane region" description="Helical" evidence="1">
    <location>
        <begin position="173"/>
        <end position="192"/>
    </location>
</feature>
<sequence>MKCMLEVAALGMLLTISLQTTVFFGHRYFSYRRVWMNLSAFLASALGLIYAAYKLGYWFAGIGAFFSCRNVMMVGGIVQGACNSMAFLHLFLRADAINSLNSKWRYLRVVGMVLVAANWAALGAVIVDRTYKEVQGPDRTRCLFVPGTVVLRVNHTHHISNRPPGVSLIEVRLFPLLPVGVQSAFFVWPLTVHIRLMDKGRKAGLGTSATCAIYRHMARRAVAAMLLSTLLTVVVTVLVIFAQRKAYPTSVLSILDISGILASIYFASCSDLAERFAAPSSRTVLLGSSVTAAATAVASTSAAPPPRPAALSKGTIFETDEVEWAPTDQV</sequence>
<dbReference type="EMBL" id="JAFCMP010000046">
    <property type="protein sequence ID" value="KAG5189727.1"/>
    <property type="molecule type" value="Genomic_DNA"/>
</dbReference>
<feature type="transmembrane region" description="Helical" evidence="1">
    <location>
        <begin position="247"/>
        <end position="267"/>
    </location>
</feature>
<keyword evidence="1" id="KW-0812">Transmembrane</keyword>
<reference evidence="2" key="1">
    <citation type="submission" date="2021-02" db="EMBL/GenBank/DDBJ databases">
        <title>First Annotated Genome of the Yellow-green Alga Tribonema minus.</title>
        <authorList>
            <person name="Mahan K.M."/>
        </authorList>
    </citation>
    <scope>NUCLEOTIDE SEQUENCE</scope>
    <source>
        <strain evidence="2">UTEX B ZZ1240</strain>
    </source>
</reference>
<gene>
    <name evidence="2" type="ORF">JKP88DRAFT_262078</name>
</gene>